<dbReference type="Proteomes" id="UP000256970">
    <property type="component" value="Unassembled WGS sequence"/>
</dbReference>
<evidence type="ECO:0000313" key="2">
    <source>
        <dbReference type="EMBL" id="SZX59955.1"/>
    </source>
</evidence>
<feature type="region of interest" description="Disordered" evidence="1">
    <location>
        <begin position="34"/>
        <end position="73"/>
    </location>
</feature>
<organism evidence="2 3">
    <name type="scientific">Tetradesmus obliquus</name>
    <name type="common">Green alga</name>
    <name type="synonym">Acutodesmus obliquus</name>
    <dbReference type="NCBI Taxonomy" id="3088"/>
    <lineage>
        <taxon>Eukaryota</taxon>
        <taxon>Viridiplantae</taxon>
        <taxon>Chlorophyta</taxon>
        <taxon>core chlorophytes</taxon>
        <taxon>Chlorophyceae</taxon>
        <taxon>CS clade</taxon>
        <taxon>Sphaeropleales</taxon>
        <taxon>Scenedesmaceae</taxon>
        <taxon>Tetradesmus</taxon>
    </lineage>
</organism>
<dbReference type="EMBL" id="FNXT01000033">
    <property type="protein sequence ID" value="SZX59955.1"/>
    <property type="molecule type" value="Genomic_DNA"/>
</dbReference>
<feature type="compositionally biased region" description="Polar residues" evidence="1">
    <location>
        <begin position="86"/>
        <end position="100"/>
    </location>
</feature>
<name>A0A383V319_TETOB</name>
<proteinExistence type="predicted"/>
<sequence>MKDAADNVAEGFVQIFSKPQDNDVKWASNDFQGKISHHGAGKPFKDGFSAAKPAKAEAKDAEQPAQEAPEGEDYLGEAVQNLVSHNFTGDETEPPESTGSAGWKGDIHDRKKDGFHARKV</sequence>
<dbReference type="AlphaFoldDB" id="A0A383V319"/>
<keyword evidence="3" id="KW-1185">Reference proteome</keyword>
<reference evidence="2 3" key="1">
    <citation type="submission" date="2016-10" db="EMBL/GenBank/DDBJ databases">
        <authorList>
            <person name="Cai Z."/>
        </authorList>
    </citation>
    <scope>NUCLEOTIDE SEQUENCE [LARGE SCALE GENOMIC DNA]</scope>
</reference>
<gene>
    <name evidence="2" type="ORF">BQ4739_LOCUS550</name>
</gene>
<evidence type="ECO:0000256" key="1">
    <source>
        <dbReference type="SAM" id="MobiDB-lite"/>
    </source>
</evidence>
<feature type="region of interest" description="Disordered" evidence="1">
    <location>
        <begin position="86"/>
        <end position="120"/>
    </location>
</feature>
<evidence type="ECO:0000313" key="3">
    <source>
        <dbReference type="Proteomes" id="UP000256970"/>
    </source>
</evidence>
<protein>
    <submittedName>
        <fullName evidence="2">Uncharacterized protein</fullName>
    </submittedName>
</protein>
<accession>A0A383V319</accession>
<feature type="compositionally biased region" description="Basic and acidic residues" evidence="1">
    <location>
        <begin position="105"/>
        <end position="120"/>
    </location>
</feature>